<dbReference type="PRINTS" id="PR00723">
    <property type="entry name" value="SUBTILISIN"/>
</dbReference>
<evidence type="ECO:0000259" key="7">
    <source>
        <dbReference type="Pfam" id="PF00082"/>
    </source>
</evidence>
<feature type="domain" description="Peptidase S8/S53" evidence="7">
    <location>
        <begin position="120"/>
        <end position="301"/>
    </location>
</feature>
<dbReference type="InterPro" id="IPR034045">
    <property type="entry name" value="Pep_S8_CspA-like"/>
</dbReference>
<dbReference type="PROSITE" id="PS00138">
    <property type="entry name" value="SUBTILASE_SER"/>
    <property type="match status" value="1"/>
</dbReference>
<dbReference type="Gene3D" id="3.40.50.200">
    <property type="entry name" value="Peptidase S8/S53 domain"/>
    <property type="match status" value="1"/>
</dbReference>
<dbReference type="Pfam" id="PF18425">
    <property type="entry name" value="CspB_prodomain"/>
    <property type="match status" value="1"/>
</dbReference>
<name>A0A9D2D3E5_9FIRM</name>
<dbReference type="PANTHER" id="PTHR43806:SF11">
    <property type="entry name" value="CEREVISIN-RELATED"/>
    <property type="match status" value="1"/>
</dbReference>
<evidence type="ECO:0000256" key="3">
    <source>
        <dbReference type="ARBA" id="ARBA00022801"/>
    </source>
</evidence>
<evidence type="ECO:0000256" key="4">
    <source>
        <dbReference type="ARBA" id="ARBA00022825"/>
    </source>
</evidence>
<comment type="similarity">
    <text evidence="1 6">Belongs to the peptidase S8 family.</text>
</comment>
<evidence type="ECO:0000256" key="2">
    <source>
        <dbReference type="ARBA" id="ARBA00022670"/>
    </source>
</evidence>
<dbReference type="InterPro" id="IPR015500">
    <property type="entry name" value="Peptidase_S8_subtilisin-rel"/>
</dbReference>
<dbReference type="PROSITE" id="PS00137">
    <property type="entry name" value="SUBTILASE_HIS"/>
    <property type="match status" value="1"/>
</dbReference>
<sequence>MDNEKIENLLNLALNASPEERRRSPALQTGYLEEQKKWEVIVKFTGSLKEVLEKYPGVKGEELLNSYGILTVPEDEVDRIASEIQIAYMEKPKRLFFAQEPLETGGSPMAIGQNDGPYTGRGVLMAVIDSGIDYGHPDFRNPDGSTRIAQLWDQTLGKVYTKDQIDQALAAPDSFERYEIVPSRDLSGHGTHVAGIAAGNGRASDGKYKGMAPDSTLLVVKLGAPGENSFPRTTELMRAVNYALLQGEERKMPVVVNLSFGNNYGGHDGSALLETYLDSVSSYGRSVIVTGTGNEGASSIHTGGRLSAENVPVEIPFFAGAYETGFSIQIWKNFSDIFTIELRHPSGRTVGRIRPETGTQRIRMEGTELLLYYGVPSPYSVSQEIFIDFIPTGSYVDAGIWEIILTPERIAEGAFDLWMPGQSVLSAGTGFLYPVESTTLTIPSTATKILSVAAYDARYNKLADFSGRGFTRNDRQIKPDVAAPGVEIISAAPGGGYAPRSGTSMAVPYVSGLAARMMEEGIIEGKDPYLYGEKIKAFLHRNAKELEVRQVYPNPELGWGAV</sequence>
<feature type="active site" description="Charge relay system" evidence="5 6">
    <location>
        <position position="504"/>
    </location>
</feature>
<keyword evidence="4 6" id="KW-0720">Serine protease</keyword>
<proteinExistence type="inferred from homology"/>
<dbReference type="GO" id="GO:0006508">
    <property type="term" value="P:proteolysis"/>
    <property type="evidence" value="ECO:0007669"/>
    <property type="project" value="UniProtKB-KW"/>
</dbReference>
<dbReference type="PROSITE" id="PS51892">
    <property type="entry name" value="SUBTILASE"/>
    <property type="match status" value="1"/>
</dbReference>
<dbReference type="InterPro" id="IPR017310">
    <property type="entry name" value="Pept_S8A_subtilisin_clostridia"/>
</dbReference>
<reference evidence="9" key="1">
    <citation type="journal article" date="2021" name="PeerJ">
        <title>Extensive microbial diversity within the chicken gut microbiome revealed by metagenomics and culture.</title>
        <authorList>
            <person name="Gilroy R."/>
            <person name="Ravi A."/>
            <person name="Getino M."/>
            <person name="Pursley I."/>
            <person name="Horton D.L."/>
            <person name="Alikhan N.F."/>
            <person name="Baker D."/>
            <person name="Gharbi K."/>
            <person name="Hall N."/>
            <person name="Watson M."/>
            <person name="Adriaenssens E.M."/>
            <person name="Foster-Nyarko E."/>
            <person name="Jarju S."/>
            <person name="Secka A."/>
            <person name="Antonio M."/>
            <person name="Oren A."/>
            <person name="Chaudhuri R.R."/>
            <person name="La Ragione R."/>
            <person name="Hildebrand F."/>
            <person name="Pallen M.J."/>
        </authorList>
    </citation>
    <scope>NUCLEOTIDE SEQUENCE</scope>
    <source>
        <strain evidence="9">CHK192-9172</strain>
    </source>
</reference>
<gene>
    <name evidence="9" type="ORF">IAA08_08230</name>
</gene>
<dbReference type="InterPro" id="IPR036852">
    <property type="entry name" value="Peptidase_S8/S53_dom_sf"/>
</dbReference>
<evidence type="ECO:0000256" key="5">
    <source>
        <dbReference type="PIRSR" id="PIRSR615500-1"/>
    </source>
</evidence>
<evidence type="ECO:0000313" key="9">
    <source>
        <dbReference type="EMBL" id="HIZ07906.1"/>
    </source>
</evidence>
<dbReference type="Gene3D" id="3.30.70.2980">
    <property type="match status" value="1"/>
</dbReference>
<evidence type="ECO:0000259" key="8">
    <source>
        <dbReference type="Pfam" id="PF18425"/>
    </source>
</evidence>
<comment type="caution">
    <text evidence="9">The sequence shown here is derived from an EMBL/GenBank/DDBJ whole genome shotgun (WGS) entry which is preliminary data.</text>
</comment>
<dbReference type="CDD" id="cd07478">
    <property type="entry name" value="Peptidases_S8_CspA-like"/>
    <property type="match status" value="1"/>
</dbReference>
<dbReference type="GO" id="GO:0004252">
    <property type="term" value="F:serine-type endopeptidase activity"/>
    <property type="evidence" value="ECO:0007669"/>
    <property type="project" value="UniProtKB-UniRule"/>
</dbReference>
<dbReference type="InterPro" id="IPR041365">
    <property type="entry name" value="CspB_prodomain"/>
</dbReference>
<dbReference type="Proteomes" id="UP000824024">
    <property type="component" value="Unassembled WGS sequence"/>
</dbReference>
<protein>
    <submittedName>
        <fullName evidence="9">S8 family serine peptidase</fullName>
    </submittedName>
</protein>
<evidence type="ECO:0000256" key="1">
    <source>
        <dbReference type="ARBA" id="ARBA00011073"/>
    </source>
</evidence>
<organism evidence="9 10">
    <name type="scientific">Candidatus Eubacterium avistercoris</name>
    <dbReference type="NCBI Taxonomy" id="2838567"/>
    <lineage>
        <taxon>Bacteria</taxon>
        <taxon>Bacillati</taxon>
        <taxon>Bacillota</taxon>
        <taxon>Clostridia</taxon>
        <taxon>Eubacteriales</taxon>
        <taxon>Eubacteriaceae</taxon>
        <taxon>Eubacterium</taxon>
    </lineage>
</organism>
<evidence type="ECO:0000313" key="10">
    <source>
        <dbReference type="Proteomes" id="UP000824024"/>
    </source>
</evidence>
<feature type="active site" description="Charge relay system" evidence="5 6">
    <location>
        <position position="129"/>
    </location>
</feature>
<evidence type="ECO:0000256" key="6">
    <source>
        <dbReference type="PROSITE-ProRule" id="PRU01240"/>
    </source>
</evidence>
<dbReference type="Gene3D" id="2.60.120.1290">
    <property type="match status" value="1"/>
</dbReference>
<dbReference type="PIRSF" id="PIRSF037894">
    <property type="entry name" value="Subtilisin_rel_CspABC"/>
    <property type="match status" value="1"/>
</dbReference>
<feature type="active site" description="Charge relay system" evidence="5 6">
    <location>
        <position position="189"/>
    </location>
</feature>
<dbReference type="SUPFAM" id="SSF52743">
    <property type="entry name" value="Subtilisin-like"/>
    <property type="match status" value="1"/>
</dbReference>
<keyword evidence="3 6" id="KW-0378">Hydrolase</keyword>
<dbReference type="AlphaFoldDB" id="A0A9D2D3E5"/>
<feature type="domain" description="Csp protease B prodomain" evidence="8">
    <location>
        <begin position="4"/>
        <end position="93"/>
    </location>
</feature>
<dbReference type="InterPro" id="IPR000209">
    <property type="entry name" value="Peptidase_S8/S53_dom"/>
</dbReference>
<dbReference type="PANTHER" id="PTHR43806">
    <property type="entry name" value="PEPTIDASE S8"/>
    <property type="match status" value="1"/>
</dbReference>
<dbReference type="InterPro" id="IPR022398">
    <property type="entry name" value="Peptidase_S8_His-AS"/>
</dbReference>
<dbReference type="Pfam" id="PF00082">
    <property type="entry name" value="Peptidase_S8"/>
    <property type="match status" value="2"/>
</dbReference>
<feature type="domain" description="Peptidase S8/S53" evidence="7">
    <location>
        <begin position="435"/>
        <end position="560"/>
    </location>
</feature>
<reference evidence="9" key="2">
    <citation type="submission" date="2021-04" db="EMBL/GenBank/DDBJ databases">
        <authorList>
            <person name="Gilroy R."/>
        </authorList>
    </citation>
    <scope>NUCLEOTIDE SEQUENCE</scope>
    <source>
        <strain evidence="9">CHK192-9172</strain>
    </source>
</reference>
<dbReference type="EMBL" id="DXCH01000225">
    <property type="protein sequence ID" value="HIZ07906.1"/>
    <property type="molecule type" value="Genomic_DNA"/>
</dbReference>
<accession>A0A9D2D3E5</accession>
<dbReference type="InterPro" id="IPR023828">
    <property type="entry name" value="Peptidase_S8_Ser-AS"/>
</dbReference>
<keyword evidence="2 6" id="KW-0645">Protease</keyword>
<dbReference type="InterPro" id="IPR050131">
    <property type="entry name" value="Peptidase_S8_subtilisin-like"/>
</dbReference>